<dbReference type="InterPro" id="IPR046357">
    <property type="entry name" value="PPIase_dom_sf"/>
</dbReference>
<dbReference type="PANTHER" id="PTHR43811:SF17">
    <property type="entry name" value="PEPTIDYL-PROLYL CIS-TRANS ISOMERASE FKBP16-3, CHLOROPLASTIC"/>
    <property type="match status" value="1"/>
</dbReference>
<dbReference type="InterPro" id="IPR001179">
    <property type="entry name" value="PPIase_FKBP_dom"/>
</dbReference>
<gene>
    <name evidence="7" type="ORF">WJX72_000404</name>
</gene>
<keyword evidence="4 5" id="KW-0413">Isomerase</keyword>
<organism evidence="7 8">
    <name type="scientific">[Myrmecia] bisecta</name>
    <dbReference type="NCBI Taxonomy" id="41462"/>
    <lineage>
        <taxon>Eukaryota</taxon>
        <taxon>Viridiplantae</taxon>
        <taxon>Chlorophyta</taxon>
        <taxon>core chlorophytes</taxon>
        <taxon>Trebouxiophyceae</taxon>
        <taxon>Trebouxiales</taxon>
        <taxon>Trebouxiaceae</taxon>
        <taxon>Myrmecia</taxon>
    </lineage>
</organism>
<name>A0AAW1QNM4_9CHLO</name>
<evidence type="ECO:0000256" key="1">
    <source>
        <dbReference type="ARBA" id="ARBA00000971"/>
    </source>
</evidence>
<dbReference type="GO" id="GO:0003755">
    <property type="term" value="F:peptidyl-prolyl cis-trans isomerase activity"/>
    <property type="evidence" value="ECO:0007669"/>
    <property type="project" value="UniProtKB-KW"/>
</dbReference>
<dbReference type="EMBL" id="JALJOR010000002">
    <property type="protein sequence ID" value="KAK9823119.1"/>
    <property type="molecule type" value="Genomic_DNA"/>
</dbReference>
<accession>A0AAW1QNM4</accession>
<comment type="catalytic activity">
    <reaction evidence="1 5">
        <text>[protein]-peptidylproline (omega=180) = [protein]-peptidylproline (omega=0)</text>
        <dbReference type="Rhea" id="RHEA:16237"/>
        <dbReference type="Rhea" id="RHEA-COMP:10747"/>
        <dbReference type="Rhea" id="RHEA-COMP:10748"/>
        <dbReference type="ChEBI" id="CHEBI:83833"/>
        <dbReference type="ChEBI" id="CHEBI:83834"/>
        <dbReference type="EC" id="5.2.1.8"/>
    </reaction>
</comment>
<keyword evidence="3 5" id="KW-0697">Rotamase</keyword>
<reference evidence="7 8" key="1">
    <citation type="journal article" date="2024" name="Nat. Commun.">
        <title>Phylogenomics reveals the evolutionary origins of lichenization in chlorophyte algae.</title>
        <authorList>
            <person name="Puginier C."/>
            <person name="Libourel C."/>
            <person name="Otte J."/>
            <person name="Skaloud P."/>
            <person name="Haon M."/>
            <person name="Grisel S."/>
            <person name="Petersen M."/>
            <person name="Berrin J.G."/>
            <person name="Delaux P.M."/>
            <person name="Dal Grande F."/>
            <person name="Keller J."/>
        </authorList>
    </citation>
    <scope>NUCLEOTIDE SEQUENCE [LARGE SCALE GENOMIC DNA]</scope>
    <source>
        <strain evidence="7 8">SAG 2043</strain>
    </source>
</reference>
<protein>
    <recommendedName>
        <fullName evidence="2 5">peptidylprolyl isomerase</fullName>
        <ecNumber evidence="2 5">5.2.1.8</ecNumber>
    </recommendedName>
</protein>
<evidence type="ECO:0000313" key="7">
    <source>
        <dbReference type="EMBL" id="KAK9823119.1"/>
    </source>
</evidence>
<evidence type="ECO:0000256" key="4">
    <source>
        <dbReference type="ARBA" id="ARBA00023235"/>
    </source>
</evidence>
<dbReference type="Gene3D" id="3.10.50.40">
    <property type="match status" value="1"/>
</dbReference>
<evidence type="ECO:0000256" key="3">
    <source>
        <dbReference type="ARBA" id="ARBA00023110"/>
    </source>
</evidence>
<evidence type="ECO:0000256" key="2">
    <source>
        <dbReference type="ARBA" id="ARBA00013194"/>
    </source>
</evidence>
<dbReference type="AlphaFoldDB" id="A0AAW1QNM4"/>
<sequence length="228" mass="23561">MATLAGSCAVTLPIQVHLCGHKGHSLHGRSRVIVAPSCQASRTACATESTTSGRRHLLQTAAGLVAGWALPRGEAAQAGNGNAGTPEDSKLLCEAECQASLDRLQTVTTASGLKYVDIKVGSGPSPPTGFQVVANYVAMTPNGRVFDSSLDKGSPYDIRIGAGQVIPGLDEGVATMKVGGLRRLYIPGPLSFPKGLPAGPGRPRVPPASPVIFDVQLLYIPGLDLDDE</sequence>
<dbReference type="Pfam" id="PF00254">
    <property type="entry name" value="FKBP_C"/>
    <property type="match status" value="1"/>
</dbReference>
<dbReference type="PANTHER" id="PTHR43811">
    <property type="entry name" value="FKBP-TYPE PEPTIDYL-PROLYL CIS-TRANS ISOMERASE FKPA"/>
    <property type="match status" value="1"/>
</dbReference>
<keyword evidence="8" id="KW-1185">Reference proteome</keyword>
<proteinExistence type="predicted"/>
<comment type="caution">
    <text evidence="7">The sequence shown here is derived from an EMBL/GenBank/DDBJ whole genome shotgun (WGS) entry which is preliminary data.</text>
</comment>
<dbReference type="SUPFAM" id="SSF54534">
    <property type="entry name" value="FKBP-like"/>
    <property type="match status" value="1"/>
</dbReference>
<evidence type="ECO:0000256" key="5">
    <source>
        <dbReference type="PROSITE-ProRule" id="PRU00277"/>
    </source>
</evidence>
<dbReference type="PROSITE" id="PS50059">
    <property type="entry name" value="FKBP_PPIASE"/>
    <property type="match status" value="1"/>
</dbReference>
<dbReference type="EC" id="5.2.1.8" evidence="2 5"/>
<dbReference type="Proteomes" id="UP001489004">
    <property type="component" value="Unassembled WGS sequence"/>
</dbReference>
<evidence type="ECO:0000313" key="8">
    <source>
        <dbReference type="Proteomes" id="UP001489004"/>
    </source>
</evidence>
<feature type="domain" description="PPIase FKBP-type" evidence="6">
    <location>
        <begin position="129"/>
        <end position="221"/>
    </location>
</feature>
<evidence type="ECO:0000259" key="6">
    <source>
        <dbReference type="PROSITE" id="PS50059"/>
    </source>
</evidence>